<keyword evidence="1" id="KW-0812">Transmembrane</keyword>
<evidence type="ECO:0000313" key="3">
    <source>
        <dbReference type="Proteomes" id="UP000078240"/>
    </source>
</evidence>
<feature type="transmembrane region" description="Helical" evidence="1">
    <location>
        <begin position="60"/>
        <end position="81"/>
    </location>
</feature>
<sequence length="99" mass="10827">MMCATYGRRNCGRKRGKIGQFNYGVASYLSCHSVQRGSNYSWAVNVALAAGSKSHNNLNLVSITGSILLNCVLGFWLFCGWRTSGALYDRLPGSGIHQH</sequence>
<organism evidence="2 3">
    <name type="scientific">Purpureocillium lilacinum</name>
    <name type="common">Paecilomyces lilacinus</name>
    <dbReference type="NCBI Taxonomy" id="33203"/>
    <lineage>
        <taxon>Eukaryota</taxon>
        <taxon>Fungi</taxon>
        <taxon>Dikarya</taxon>
        <taxon>Ascomycota</taxon>
        <taxon>Pezizomycotina</taxon>
        <taxon>Sordariomycetes</taxon>
        <taxon>Hypocreomycetidae</taxon>
        <taxon>Hypocreales</taxon>
        <taxon>Ophiocordycipitaceae</taxon>
        <taxon>Purpureocillium</taxon>
    </lineage>
</organism>
<name>A0A179FL09_PURLI</name>
<protein>
    <submittedName>
        <fullName evidence="2">Uncharacterized protein</fullName>
    </submittedName>
</protein>
<dbReference type="EMBL" id="LSBH01000013">
    <property type="protein sequence ID" value="OAQ65723.1"/>
    <property type="molecule type" value="Genomic_DNA"/>
</dbReference>
<keyword evidence="1" id="KW-0472">Membrane</keyword>
<dbReference type="AlphaFoldDB" id="A0A179FL09"/>
<comment type="caution">
    <text evidence="2">The sequence shown here is derived from an EMBL/GenBank/DDBJ whole genome shotgun (WGS) entry which is preliminary data.</text>
</comment>
<dbReference type="Proteomes" id="UP000078240">
    <property type="component" value="Unassembled WGS sequence"/>
</dbReference>
<reference evidence="2 3" key="1">
    <citation type="submission" date="2016-01" db="EMBL/GenBank/DDBJ databases">
        <title>Biosynthesis of antibiotic leucinostatins and their inhibition on Phytophthora in bio-control Purpureocillium lilacinum.</title>
        <authorList>
            <person name="Wang G."/>
            <person name="Liu Z."/>
            <person name="Lin R."/>
            <person name="Li E."/>
            <person name="Mao Z."/>
            <person name="Ling J."/>
            <person name="Yin W."/>
            <person name="Xie B."/>
        </authorList>
    </citation>
    <scope>NUCLEOTIDE SEQUENCE [LARGE SCALE GENOMIC DNA]</scope>
    <source>
        <strain evidence="2">PLBJ-1</strain>
    </source>
</reference>
<keyword evidence="1" id="KW-1133">Transmembrane helix</keyword>
<evidence type="ECO:0000313" key="2">
    <source>
        <dbReference type="EMBL" id="OAQ65723.1"/>
    </source>
</evidence>
<evidence type="ECO:0000256" key="1">
    <source>
        <dbReference type="SAM" id="Phobius"/>
    </source>
</evidence>
<gene>
    <name evidence="2" type="ORF">VFPBJ_11116</name>
</gene>
<accession>A0A179FL09</accession>
<proteinExistence type="predicted"/>